<keyword evidence="2" id="KW-0378">Hydrolase</keyword>
<dbReference type="GO" id="GO:0016787">
    <property type="term" value="F:hydrolase activity"/>
    <property type="evidence" value="ECO:0007669"/>
    <property type="project" value="UniProtKB-KW"/>
</dbReference>
<keyword evidence="4" id="KW-0067">ATP-binding</keyword>
<dbReference type="InterPro" id="IPR014001">
    <property type="entry name" value="Helicase_ATP-bd"/>
</dbReference>
<dbReference type="Gene3D" id="3.40.50.300">
    <property type="entry name" value="P-loop containing nucleotide triphosphate hydrolases"/>
    <property type="match status" value="2"/>
</dbReference>
<feature type="domain" description="Helicase C-terminal" evidence="6">
    <location>
        <begin position="295"/>
        <end position="491"/>
    </location>
</feature>
<evidence type="ECO:0000256" key="4">
    <source>
        <dbReference type="ARBA" id="ARBA00022840"/>
    </source>
</evidence>
<dbReference type="SUPFAM" id="SSF52540">
    <property type="entry name" value="P-loop containing nucleoside triphosphate hydrolases"/>
    <property type="match status" value="2"/>
</dbReference>
<keyword evidence="1" id="KW-0547">Nucleotide-binding</keyword>
<dbReference type="GO" id="GO:0004386">
    <property type="term" value="F:helicase activity"/>
    <property type="evidence" value="ECO:0007669"/>
    <property type="project" value="UniProtKB-KW"/>
</dbReference>
<name>A0A2L1UWD2_9GAMM</name>
<evidence type="ECO:0000259" key="5">
    <source>
        <dbReference type="PROSITE" id="PS51192"/>
    </source>
</evidence>
<dbReference type="Pfam" id="PF00270">
    <property type="entry name" value="DEAD"/>
    <property type="match status" value="1"/>
</dbReference>
<dbReference type="GO" id="GO:0005524">
    <property type="term" value="F:ATP binding"/>
    <property type="evidence" value="ECO:0007669"/>
    <property type="project" value="UniProtKB-KW"/>
</dbReference>
<dbReference type="AlphaFoldDB" id="A0A2L1UWD2"/>
<evidence type="ECO:0000256" key="2">
    <source>
        <dbReference type="ARBA" id="ARBA00022801"/>
    </source>
</evidence>
<dbReference type="Pfam" id="PF00271">
    <property type="entry name" value="Helicase_C"/>
    <property type="match status" value="1"/>
</dbReference>
<dbReference type="SMART" id="SM00490">
    <property type="entry name" value="HELICc"/>
    <property type="match status" value="1"/>
</dbReference>
<dbReference type="OrthoDB" id="9815222at2"/>
<dbReference type="InterPro" id="IPR011545">
    <property type="entry name" value="DEAD/DEAH_box_helicase_dom"/>
</dbReference>
<dbReference type="SMART" id="SM00487">
    <property type="entry name" value="DEXDc"/>
    <property type="match status" value="1"/>
</dbReference>
<protein>
    <submittedName>
        <fullName evidence="7">Helicase</fullName>
    </submittedName>
</protein>
<dbReference type="PROSITE" id="PS51194">
    <property type="entry name" value="HELICASE_CTER"/>
    <property type="match status" value="1"/>
</dbReference>
<dbReference type="PANTHER" id="PTHR47961:SF6">
    <property type="entry name" value="DNA-DIRECTED DNA POLYMERASE"/>
    <property type="match status" value="1"/>
</dbReference>
<organism evidence="7 8">
    <name type="scientific">Rahnella sikkimica</name>
    <dbReference type="NCBI Taxonomy" id="1805933"/>
    <lineage>
        <taxon>Bacteria</taxon>
        <taxon>Pseudomonadati</taxon>
        <taxon>Pseudomonadota</taxon>
        <taxon>Gammaproteobacteria</taxon>
        <taxon>Enterobacterales</taxon>
        <taxon>Yersiniaceae</taxon>
        <taxon>Rahnella</taxon>
    </lineage>
</organism>
<evidence type="ECO:0000313" key="7">
    <source>
        <dbReference type="EMBL" id="AVF37211.1"/>
    </source>
</evidence>
<reference evidence="8" key="1">
    <citation type="submission" date="2017-01" db="EMBL/GenBank/DDBJ databases">
        <title>Genome sequence of Rouxiella sp. ERMR1:05.</title>
        <authorList>
            <person name="Kumar R."/>
            <person name="Singh D."/>
            <person name="Kumar S."/>
        </authorList>
    </citation>
    <scope>NUCLEOTIDE SEQUENCE [LARGE SCALE GENOMIC DNA]</scope>
    <source>
        <strain evidence="8">ERMR1:05</strain>
    </source>
</reference>
<keyword evidence="8" id="KW-1185">Reference proteome</keyword>
<dbReference type="PANTHER" id="PTHR47961">
    <property type="entry name" value="DNA POLYMERASE THETA, PUTATIVE (AFU_ORTHOLOGUE AFUA_1G05260)-RELATED"/>
    <property type="match status" value="1"/>
</dbReference>
<gene>
    <name evidence="7" type="ORF">BV494_20935</name>
</gene>
<dbReference type="RefSeq" id="WP_104924568.1">
    <property type="nucleotide sequence ID" value="NZ_CP019062.1"/>
</dbReference>
<accession>A0A2L1UWD2</accession>
<dbReference type="InterPro" id="IPR001650">
    <property type="entry name" value="Helicase_C-like"/>
</dbReference>
<dbReference type="PROSITE" id="PS51192">
    <property type="entry name" value="HELICASE_ATP_BIND_1"/>
    <property type="match status" value="1"/>
</dbReference>
<dbReference type="KEGG" id="rox:BV494_20935"/>
<keyword evidence="3 7" id="KW-0347">Helicase</keyword>
<feature type="domain" description="Helicase ATP-binding" evidence="5">
    <location>
        <begin position="108"/>
        <end position="244"/>
    </location>
</feature>
<evidence type="ECO:0000256" key="3">
    <source>
        <dbReference type="ARBA" id="ARBA00022806"/>
    </source>
</evidence>
<proteinExistence type="predicted"/>
<evidence type="ECO:0000259" key="6">
    <source>
        <dbReference type="PROSITE" id="PS51194"/>
    </source>
</evidence>
<evidence type="ECO:0000313" key="8">
    <source>
        <dbReference type="Proteomes" id="UP000239197"/>
    </source>
</evidence>
<dbReference type="EMBL" id="CP019062">
    <property type="protein sequence ID" value="AVF37211.1"/>
    <property type="molecule type" value="Genomic_DNA"/>
</dbReference>
<dbReference type="GO" id="GO:0003676">
    <property type="term" value="F:nucleic acid binding"/>
    <property type="evidence" value="ECO:0007669"/>
    <property type="project" value="InterPro"/>
</dbReference>
<evidence type="ECO:0000256" key="1">
    <source>
        <dbReference type="ARBA" id="ARBA00022741"/>
    </source>
</evidence>
<dbReference type="Proteomes" id="UP000239197">
    <property type="component" value="Chromosome"/>
</dbReference>
<dbReference type="InterPro" id="IPR050474">
    <property type="entry name" value="Hel308_SKI2-like"/>
</dbReference>
<sequence length="730" mass="85351">MDNHLDESQEVDKLFEQTFEEYRKCAHLLNSNEEIGRDRVIQLLENKENYSSKLDFILADLVESAGFYPYLEKENLKPSSTSQKIRIESSRSNNLKDKVFHDEQKHLLGLINSNKNIIASAPTSFGKSLLIEEVVASLKYKNILIIQPSLALLDETRKKLSKYLNNYKIIVRTSQDFIKEKKGNIFLLTSERVNEYHNLPEIDFLIIDEFYKFSSKRDDERHQSLNNSFIKVFKKSQPKFYFLGPNIDGISPGFAEKYNATFYKSNYTLVRCNSFNIYESYGNLFGKLGKKAKFKEDILFDLILKRKNEQTIVYCSSPNKARKLSKKITNYFLSKNVIKNDENALPLTEWIREFISPEWSLIKSLNRGIAFHDGSLPRHITSSLIDYFNSGLINVLFCTTTIIEGVNTSAKNIIYFDDMKGEVDIDYFDYSNIKGRAGRLMQHYSGNIFNFNPPPIKEEIYIDIPFFEQNPLHEEILINLDDKDIKDKNSEEYQFIRSLPPDQIELFSRNSINIRGQKELLDHLFKVILHNYHSISWSTTPKYSQLLYCINLCWSFLLKDSEKPITMSASRLTKVTYDYGFSRNINALVKSSYDYRINKIKDLNEDKKNQAIDDAIRDAFHILRHWFQYKIPKLLMVLNELQGYVCKSIGLEPGNYLFYSSLIENDFIPDHLNILIEYGIPKSAIQKISKHIPNIFSDEKVIDFIINNKLYDNKDLIQYEKEILLKNLKN</sequence>
<dbReference type="InterPro" id="IPR027417">
    <property type="entry name" value="P-loop_NTPase"/>
</dbReference>